<dbReference type="Pfam" id="PF01067">
    <property type="entry name" value="Calpain_III"/>
    <property type="match status" value="1"/>
</dbReference>
<dbReference type="PRINTS" id="PR00704">
    <property type="entry name" value="CALPAIN"/>
</dbReference>
<evidence type="ECO:0000256" key="4">
    <source>
        <dbReference type="PROSITE-ProRule" id="PRU00239"/>
    </source>
</evidence>
<dbReference type="Gene3D" id="3.90.70.10">
    <property type="entry name" value="Cysteine proteinases"/>
    <property type="match status" value="1"/>
</dbReference>
<dbReference type="SUPFAM" id="SSF49758">
    <property type="entry name" value="Calpain large subunit, middle domain (domain III)"/>
    <property type="match status" value="1"/>
</dbReference>
<organism evidence="6 7">
    <name type="scientific">Eleutherodactylus coqui</name>
    <name type="common">Puerto Rican coqui</name>
    <dbReference type="NCBI Taxonomy" id="57060"/>
    <lineage>
        <taxon>Eukaryota</taxon>
        <taxon>Metazoa</taxon>
        <taxon>Chordata</taxon>
        <taxon>Craniata</taxon>
        <taxon>Vertebrata</taxon>
        <taxon>Euteleostomi</taxon>
        <taxon>Amphibia</taxon>
        <taxon>Batrachia</taxon>
        <taxon>Anura</taxon>
        <taxon>Neobatrachia</taxon>
        <taxon>Hyloidea</taxon>
        <taxon>Eleutherodactylidae</taxon>
        <taxon>Eleutherodactylinae</taxon>
        <taxon>Eleutherodactylus</taxon>
        <taxon>Eleutherodactylus</taxon>
    </lineage>
</organism>
<dbReference type="InterPro" id="IPR001300">
    <property type="entry name" value="Peptidase_C2_calpain_cat"/>
</dbReference>
<evidence type="ECO:0000256" key="2">
    <source>
        <dbReference type="ARBA" id="ARBA00022807"/>
    </source>
</evidence>
<sequence>MEPPPSKKLKPTVSPDEYLVSPAPAPACSLLPLFEDITFPQDEALHIEGIKWKRPKEICECPRFIVDGATRMDLCQGNLSNCWFLSAVACLSLYPQLLEQVVPMDQDFGDDYNGKFRFQFWQYGHWVEVVVDDLLPTVPIQKNGRTQYNLLFVHSKDKDEFWSSLLEKAYAKLKGGYSTLQMGFAGEALEDITGGVVQSCDTTGPTSALWHHLHNMLQRGALICCGNTQGEVETSNLMGILSYHMYSVIGTKEVQTLCGSVSLLRIRNPWGHTEWIGPWRDGGPEWQTVTDPEQSVNVISEDGEFWMAVEDFQKNYHFLEICHLGPQSILQIGAAAKPWEYTTYEGRWVKGLSAGGSLTSSDYYWMNPQFSLILGKTDDNSEPQTLCSFIVSVMQKHQRLRRTRHVRVAFHIFQGDDSHVYLFQDALRSSQPLLSAGPCDNHREVVLCSSLKPGRYIIIPSLEKESDEGEFLIRILTEKGNNSRPMERNANCGEILAVSAFPAEDQCLRPFLQCANEDGRVNNVQLQKLLSSLLNKSAPFLPKFSLEICRSLMASMDISAAGSLDLEQFCILWKKIIAGTCIFANLHKDQIDRISAAQLVAALQSAGLPADDFLIRLAQVRYGDPDGFLSYPDFICCLLKLQSLTEKFQAADPTGSGEVTLNYRQWLLLAVFS</sequence>
<dbReference type="InterPro" id="IPR011992">
    <property type="entry name" value="EF-hand-dom_pair"/>
</dbReference>
<evidence type="ECO:0000256" key="3">
    <source>
        <dbReference type="PIRSR" id="PIRSR622684-1"/>
    </source>
</evidence>
<dbReference type="GO" id="GO:0004198">
    <property type="term" value="F:calcium-dependent cysteine-type endopeptidase activity"/>
    <property type="evidence" value="ECO:0007669"/>
    <property type="project" value="InterPro"/>
</dbReference>
<dbReference type="Gene3D" id="2.60.120.380">
    <property type="match status" value="1"/>
</dbReference>
<feature type="active site" evidence="3 4">
    <location>
        <position position="244"/>
    </location>
</feature>
<dbReference type="InterPro" id="IPR022682">
    <property type="entry name" value="Calpain_domain_III"/>
</dbReference>
<dbReference type="PROSITE" id="PS50203">
    <property type="entry name" value="CALPAIN_CAT"/>
    <property type="match status" value="1"/>
</dbReference>
<dbReference type="GO" id="GO:0005737">
    <property type="term" value="C:cytoplasm"/>
    <property type="evidence" value="ECO:0007669"/>
    <property type="project" value="TreeGrafter"/>
</dbReference>
<dbReference type="PANTHER" id="PTHR10183">
    <property type="entry name" value="CALPAIN"/>
    <property type="match status" value="1"/>
</dbReference>
<dbReference type="Proteomes" id="UP000770717">
    <property type="component" value="Unassembled WGS sequence"/>
</dbReference>
<dbReference type="Pfam" id="PF00648">
    <property type="entry name" value="Peptidase_C2"/>
    <property type="match status" value="1"/>
</dbReference>
<evidence type="ECO:0000259" key="5">
    <source>
        <dbReference type="PROSITE" id="PS50203"/>
    </source>
</evidence>
<protein>
    <recommendedName>
        <fullName evidence="5">Calpain catalytic domain-containing protein</fullName>
    </recommendedName>
</protein>
<gene>
    <name evidence="6" type="ORF">GDO78_013313</name>
</gene>
<name>A0A8J6EY51_ELECQ</name>
<evidence type="ECO:0000313" key="6">
    <source>
        <dbReference type="EMBL" id="KAG9478247.1"/>
    </source>
</evidence>
<dbReference type="SMART" id="SM00230">
    <property type="entry name" value="CysPc"/>
    <property type="match status" value="1"/>
</dbReference>
<dbReference type="InterPro" id="IPR022683">
    <property type="entry name" value="Calpain_III"/>
</dbReference>
<dbReference type="SUPFAM" id="SSF54001">
    <property type="entry name" value="Cysteine proteinases"/>
    <property type="match status" value="1"/>
</dbReference>
<dbReference type="EMBL" id="WNTK01000009">
    <property type="protein sequence ID" value="KAG9478247.1"/>
    <property type="molecule type" value="Genomic_DNA"/>
</dbReference>
<dbReference type="Gene3D" id="1.10.238.10">
    <property type="entry name" value="EF-hand"/>
    <property type="match status" value="1"/>
</dbReference>
<reference evidence="6" key="1">
    <citation type="thesis" date="2020" institute="ProQuest LLC" country="789 East Eisenhower Parkway, Ann Arbor, MI, USA">
        <title>Comparative Genomics and Chromosome Evolution.</title>
        <authorList>
            <person name="Mudd A.B."/>
        </authorList>
    </citation>
    <scope>NUCLEOTIDE SEQUENCE</scope>
    <source>
        <strain evidence="6">HN-11 Male</strain>
        <tissue evidence="6">Kidney and liver</tissue>
    </source>
</reference>
<dbReference type="AlphaFoldDB" id="A0A8J6EY51"/>
<feature type="active site" evidence="3 4">
    <location>
        <position position="268"/>
    </location>
</feature>
<dbReference type="InterPro" id="IPR036213">
    <property type="entry name" value="Calpain_III_sf"/>
</dbReference>
<dbReference type="PANTHER" id="PTHR10183:SF434">
    <property type="entry name" value="CALPAIN-3"/>
    <property type="match status" value="1"/>
</dbReference>
<dbReference type="FunFam" id="2.60.120.380:FF:000011">
    <property type="entry name" value="Calpain 12"/>
    <property type="match status" value="1"/>
</dbReference>
<dbReference type="CDD" id="cd00044">
    <property type="entry name" value="CysPc"/>
    <property type="match status" value="1"/>
</dbReference>
<feature type="domain" description="Calpain catalytic" evidence="5">
    <location>
        <begin position="33"/>
        <end position="325"/>
    </location>
</feature>
<proteinExistence type="inferred from homology"/>
<keyword evidence="7" id="KW-1185">Reference proteome</keyword>
<keyword evidence="2 4" id="KW-0788">Thiol protease</keyword>
<feature type="active site" evidence="3 4">
    <location>
        <position position="82"/>
    </location>
</feature>
<dbReference type="OrthoDB" id="424753at2759"/>
<dbReference type="InterPro" id="IPR022684">
    <property type="entry name" value="Calpain_cysteine_protease"/>
</dbReference>
<dbReference type="FunFam" id="3.90.70.10:FF:000114">
    <property type="entry name" value="Calpain a"/>
    <property type="match status" value="1"/>
</dbReference>
<dbReference type="SMART" id="SM00720">
    <property type="entry name" value="calpain_III"/>
    <property type="match status" value="1"/>
</dbReference>
<keyword evidence="4" id="KW-0378">Hydrolase</keyword>
<evidence type="ECO:0000256" key="1">
    <source>
        <dbReference type="ARBA" id="ARBA00007623"/>
    </source>
</evidence>
<accession>A0A8J6EY51</accession>
<evidence type="ECO:0000313" key="7">
    <source>
        <dbReference type="Proteomes" id="UP000770717"/>
    </source>
</evidence>
<dbReference type="GO" id="GO:0006508">
    <property type="term" value="P:proteolysis"/>
    <property type="evidence" value="ECO:0007669"/>
    <property type="project" value="UniProtKB-KW"/>
</dbReference>
<dbReference type="SUPFAM" id="SSF47473">
    <property type="entry name" value="EF-hand"/>
    <property type="match status" value="1"/>
</dbReference>
<comment type="similarity">
    <text evidence="1">Belongs to the peptidase C2 family.</text>
</comment>
<keyword evidence="4" id="KW-0645">Protease</keyword>
<dbReference type="InterPro" id="IPR038765">
    <property type="entry name" value="Papain-like_cys_pep_sf"/>
</dbReference>
<comment type="caution">
    <text evidence="6">The sequence shown here is derived from an EMBL/GenBank/DDBJ whole genome shotgun (WGS) entry which is preliminary data.</text>
</comment>